<accession>A0ABZ2TV84</accession>
<protein>
    <submittedName>
        <fullName evidence="1">T9SS type B sorting domain-containing protein</fullName>
    </submittedName>
</protein>
<dbReference type="RefSeq" id="WP_340935227.1">
    <property type="nucleotide sequence ID" value="NZ_CP150496.1"/>
</dbReference>
<dbReference type="NCBIfam" id="TIGR04131">
    <property type="entry name" value="Bac_Flav_CTERM"/>
    <property type="match status" value="1"/>
</dbReference>
<dbReference type="SUPFAM" id="SSF75011">
    <property type="entry name" value="3-carboxy-cis,cis-mucoante lactonizing enzyme"/>
    <property type="match status" value="1"/>
</dbReference>
<dbReference type="Proteomes" id="UP001491088">
    <property type="component" value="Chromosome"/>
</dbReference>
<keyword evidence="2" id="KW-1185">Reference proteome</keyword>
<dbReference type="Gene3D" id="2.130.10.10">
    <property type="entry name" value="YVTN repeat-like/Quinoprotein amine dehydrogenase"/>
    <property type="match status" value="1"/>
</dbReference>
<organism evidence="1 2">
    <name type="scientific">Polaribacter marinaquae</name>
    <dbReference type="NCBI Taxonomy" id="1642819"/>
    <lineage>
        <taxon>Bacteria</taxon>
        <taxon>Pseudomonadati</taxon>
        <taxon>Bacteroidota</taxon>
        <taxon>Flavobacteriia</taxon>
        <taxon>Flavobacteriales</taxon>
        <taxon>Flavobacteriaceae</taxon>
    </lineage>
</organism>
<evidence type="ECO:0000313" key="2">
    <source>
        <dbReference type="Proteomes" id="UP001491088"/>
    </source>
</evidence>
<dbReference type="Pfam" id="PF13585">
    <property type="entry name" value="CHU_C"/>
    <property type="match status" value="1"/>
</dbReference>
<reference evidence="1 2" key="1">
    <citation type="submission" date="2024-03" db="EMBL/GenBank/DDBJ databases">
        <authorList>
            <person name="Cao K."/>
        </authorList>
    </citation>
    <scope>NUCLEOTIDE SEQUENCE [LARGE SCALE GENOMIC DNA]</scope>
    <source>
        <strain evidence="1 2">MCCC 1K00696</strain>
    </source>
</reference>
<name>A0ABZ2TV84_9FLAO</name>
<dbReference type="InterPro" id="IPR026341">
    <property type="entry name" value="T9SS_type_B"/>
</dbReference>
<evidence type="ECO:0000313" key="1">
    <source>
        <dbReference type="EMBL" id="WYW57045.1"/>
    </source>
</evidence>
<gene>
    <name evidence="1" type="ORF">WG950_03630</name>
</gene>
<proteinExistence type="predicted"/>
<dbReference type="InterPro" id="IPR015943">
    <property type="entry name" value="WD40/YVTN_repeat-like_dom_sf"/>
</dbReference>
<sequence>MQVLDFSSGEPKALNNGKLSTDEGCSSISNSDGDLLFYSDGITLYNSKHEIMTFSDGRLATSLEGNPSSTQSALFVPNPTNKNIYYLFTVGTNFVGNTSYPVNPGFNFYTIDLSLNGGLGEVTSGPVSLDTNPYTGEDLSYSWSEKVTAVQGSCGSIWALSVVENHFFAYEITSSGVNINNPVISRVFYNLTDKRGYLKVSPDGSKIAMADYNEGFGSFGGGSLVLLDFDINTGVVSRNIKRLTEPNTEGAPYGVEFSKQSNKLYVSTFNSQNNIYQFDLTKTDVADTKVLISSQTGYRSGLQLGPNGKIYNSIPGTPFLGVIENPDADASDVIYINDAVDLGTGRTTQGLPPFIQSFFKPVDIVDVNDPTIVLSNSKQNVCADQSLKLEPELEEVSLGTYKYLWTKEGDPSIIITTRGLEITNTNLGSGKYNLEIKSTDSCGNDKTYNSSVEVEFQSIPTINNSIIYTQCDYDNNSLDGKTFFNLETKEIELSNNATDVSVEFFELDDTPIINKVGYVNKEAAITSSHVLKVKVTNNTTGCSVFGQIELKVTPTTSGFNQLKNIYKAEINASTDLTNYSEGSNDAAFNLDEKIDKVISNSSGVFNRSEYQFKYYLTSEDAAKETNEITAPYTANRYGNNTKIYLRISKGNSCEGIAEFSLFVNKLPEPLNVINPNIICLNFPDNSPVLETKSIVSETGNSIDSYKWYLNSVEIPNETNSSLTINKGGDYKVIINRFYENEPGNEDNIETTGYKTFSVLESSIAENISIKYIDNQDEGFNNSITINVEGLGDYEYALNNNSLTEFKKGDTNLSYTFTNVPTGLNKIYIRDRNECGIVNTNEISFIYFQRHFTPNGDGVNDTWNISGIDNNFYTDVDLQIFDRFGKVLKIIDLKTENGWNGTYNGKLLPTNDYWYNAVLKDVNGNIRKQTGHFSLLRK</sequence>
<dbReference type="EMBL" id="CP150496">
    <property type="protein sequence ID" value="WYW57045.1"/>
    <property type="molecule type" value="Genomic_DNA"/>
</dbReference>